<dbReference type="GO" id="GO:0045892">
    <property type="term" value="P:negative regulation of DNA-templated transcription"/>
    <property type="evidence" value="ECO:0007669"/>
    <property type="project" value="UniProtKB-ARBA"/>
</dbReference>
<dbReference type="PANTHER" id="PTHR33677">
    <property type="entry name" value="TRANSCRIPTIONAL REPRESSOR FRMR-RELATED"/>
    <property type="match status" value="1"/>
</dbReference>
<dbReference type="InterPro" id="IPR003735">
    <property type="entry name" value="Metal_Tscrpt_repr"/>
</dbReference>
<sequence>MGKTAEQIKSIDQKKMCCIEKEESSTHISDELQRKLMNRMSRIEGQVKGVKRMIDRNVYCDDILTQMSAIQSALHSVSRVLLENHINTCVIEKLENKDPEIVAEFMTTISKIMK</sequence>
<dbReference type="InterPro" id="IPR038390">
    <property type="entry name" value="Metal_Tscrpt_repr_sf"/>
</dbReference>
<proteinExistence type="predicted"/>
<dbReference type="Pfam" id="PF02583">
    <property type="entry name" value="Trns_repr_metal"/>
    <property type="match status" value="1"/>
</dbReference>
<evidence type="ECO:0000313" key="1">
    <source>
        <dbReference type="EMBL" id="XDK34427.1"/>
    </source>
</evidence>
<dbReference type="Gene3D" id="1.20.58.1000">
    <property type="entry name" value="Metal-sensitive repressor, helix protomer"/>
    <property type="match status" value="1"/>
</dbReference>
<dbReference type="EMBL" id="CP162599">
    <property type="protein sequence ID" value="XDK34427.1"/>
    <property type="molecule type" value="Genomic_DNA"/>
</dbReference>
<organism evidence="1">
    <name type="scientific">Ornithinibacillus sp. 4-3</name>
    <dbReference type="NCBI Taxonomy" id="3231488"/>
    <lineage>
        <taxon>Bacteria</taxon>
        <taxon>Bacillati</taxon>
        <taxon>Bacillota</taxon>
        <taxon>Bacilli</taxon>
        <taxon>Bacillales</taxon>
        <taxon>Bacillaceae</taxon>
        <taxon>Ornithinibacillus</taxon>
    </lineage>
</organism>
<dbReference type="RefSeq" id="WP_368655098.1">
    <property type="nucleotide sequence ID" value="NZ_CP162599.1"/>
</dbReference>
<gene>
    <name evidence="1" type="ORF">AB4Y30_08785</name>
</gene>
<dbReference type="GO" id="GO:0003677">
    <property type="term" value="F:DNA binding"/>
    <property type="evidence" value="ECO:0007669"/>
    <property type="project" value="InterPro"/>
</dbReference>
<name>A0AB39HR31_9BACI</name>
<accession>A0AB39HR31</accession>
<dbReference type="PANTHER" id="PTHR33677:SF3">
    <property type="entry name" value="COPPER-SENSING TRANSCRIPTIONAL REPRESSOR RICR"/>
    <property type="match status" value="1"/>
</dbReference>
<dbReference type="AlphaFoldDB" id="A0AB39HR31"/>
<protein>
    <submittedName>
        <fullName evidence="1">Metal-sensing transcriptional repressor</fullName>
    </submittedName>
</protein>
<reference evidence="1" key="1">
    <citation type="submission" date="2024-07" db="EMBL/GenBank/DDBJ databases">
        <title>Halotolerant mesophilic bacterium Ornithinibacillus sp. 4-3, sp. nov., isolated from soil.</title>
        <authorList>
            <person name="Sidarenka A.V."/>
            <person name="Guliayeva D.E."/>
            <person name="Leanovich S.I."/>
            <person name="Hileuskaya K.S."/>
            <person name="Akhremchuk A.E."/>
            <person name="Sikolenko M.A."/>
            <person name="Valentovich L.N."/>
        </authorList>
    </citation>
    <scope>NUCLEOTIDE SEQUENCE</scope>
    <source>
        <strain evidence="1">4-3</strain>
    </source>
</reference>
<dbReference type="GO" id="GO:0046872">
    <property type="term" value="F:metal ion binding"/>
    <property type="evidence" value="ECO:0007669"/>
    <property type="project" value="InterPro"/>
</dbReference>